<name>A0A0B1PYG0_9HYPH</name>
<evidence type="ECO:0000256" key="2">
    <source>
        <dbReference type="ARBA" id="ARBA00012980"/>
    </source>
</evidence>
<reference evidence="14 15" key="1">
    <citation type="submission" date="2014-09" db="EMBL/GenBank/DDBJ databases">
        <title>Isolation and characterization of Aurantimonas altamirensis ON-56566 from clinical sample following a dog bite.</title>
        <authorList>
            <person name="Eshaghi A."/>
            <person name="Li A."/>
            <person name="Shahinas D."/>
            <person name="Bahn P."/>
            <person name="Kus J.V."/>
            <person name="Patel S.N."/>
        </authorList>
    </citation>
    <scope>NUCLEOTIDE SEQUENCE [LARGE SCALE GENOMIC DNA]</scope>
    <source>
        <strain evidence="14 15">ON-56566</strain>
    </source>
</reference>
<comment type="similarity">
    <text evidence="1 12">Belongs to the thymidylate kinase family.</text>
</comment>
<comment type="caution">
    <text evidence="14">The sequence shown here is derived from an EMBL/GenBank/DDBJ whole genome shotgun (WGS) entry which is preliminary data.</text>
</comment>
<dbReference type="PANTHER" id="PTHR10344">
    <property type="entry name" value="THYMIDYLATE KINASE"/>
    <property type="match status" value="1"/>
</dbReference>
<evidence type="ECO:0000256" key="12">
    <source>
        <dbReference type="HAMAP-Rule" id="MF_00165"/>
    </source>
</evidence>
<evidence type="ECO:0000256" key="11">
    <source>
        <dbReference type="ARBA" id="ARBA00057735"/>
    </source>
</evidence>
<evidence type="ECO:0000256" key="1">
    <source>
        <dbReference type="ARBA" id="ARBA00009776"/>
    </source>
</evidence>
<evidence type="ECO:0000256" key="4">
    <source>
        <dbReference type="ARBA" id="ARBA00022679"/>
    </source>
</evidence>
<keyword evidence="4 12" id="KW-0808">Transferase</keyword>
<organism evidence="14 15">
    <name type="scientific">Aureimonas altamirensis</name>
    <dbReference type="NCBI Taxonomy" id="370622"/>
    <lineage>
        <taxon>Bacteria</taxon>
        <taxon>Pseudomonadati</taxon>
        <taxon>Pseudomonadota</taxon>
        <taxon>Alphaproteobacteria</taxon>
        <taxon>Hyphomicrobiales</taxon>
        <taxon>Aurantimonadaceae</taxon>
        <taxon>Aureimonas</taxon>
    </lineage>
</organism>
<dbReference type="InterPro" id="IPR018095">
    <property type="entry name" value="Thymidylate_kin_CS"/>
</dbReference>
<dbReference type="FunFam" id="3.40.50.300:FF:000225">
    <property type="entry name" value="Thymidylate kinase"/>
    <property type="match status" value="1"/>
</dbReference>
<dbReference type="HAMAP" id="MF_00165">
    <property type="entry name" value="Thymidylate_kinase"/>
    <property type="match status" value="1"/>
</dbReference>
<evidence type="ECO:0000256" key="8">
    <source>
        <dbReference type="ARBA" id="ARBA00022840"/>
    </source>
</evidence>
<evidence type="ECO:0000313" key="15">
    <source>
        <dbReference type="Proteomes" id="UP000030826"/>
    </source>
</evidence>
<evidence type="ECO:0000256" key="3">
    <source>
        <dbReference type="ARBA" id="ARBA00017144"/>
    </source>
</evidence>
<dbReference type="AlphaFoldDB" id="A0A0B1PYG0"/>
<gene>
    <name evidence="12" type="primary">tmk</name>
    <name evidence="14" type="ORF">LA66_19070</name>
</gene>
<keyword evidence="7 12" id="KW-0418">Kinase</keyword>
<comment type="catalytic activity">
    <reaction evidence="10 12">
        <text>dTMP + ATP = dTDP + ADP</text>
        <dbReference type="Rhea" id="RHEA:13517"/>
        <dbReference type="ChEBI" id="CHEBI:30616"/>
        <dbReference type="ChEBI" id="CHEBI:58369"/>
        <dbReference type="ChEBI" id="CHEBI:63528"/>
        <dbReference type="ChEBI" id="CHEBI:456216"/>
        <dbReference type="EC" id="2.7.4.9"/>
    </reaction>
</comment>
<dbReference type="PROSITE" id="PS01331">
    <property type="entry name" value="THYMIDYLATE_KINASE"/>
    <property type="match status" value="1"/>
</dbReference>
<evidence type="ECO:0000256" key="6">
    <source>
        <dbReference type="ARBA" id="ARBA00022741"/>
    </source>
</evidence>
<dbReference type="Pfam" id="PF02223">
    <property type="entry name" value="Thymidylate_kin"/>
    <property type="match status" value="1"/>
</dbReference>
<dbReference type="CDD" id="cd01672">
    <property type="entry name" value="TMPK"/>
    <property type="match status" value="1"/>
</dbReference>
<dbReference type="Proteomes" id="UP000030826">
    <property type="component" value="Unassembled WGS sequence"/>
</dbReference>
<dbReference type="GO" id="GO:0006235">
    <property type="term" value="P:dTTP biosynthetic process"/>
    <property type="evidence" value="ECO:0007669"/>
    <property type="project" value="UniProtKB-UniRule"/>
</dbReference>
<dbReference type="GO" id="GO:0006227">
    <property type="term" value="P:dUDP biosynthetic process"/>
    <property type="evidence" value="ECO:0007669"/>
    <property type="project" value="TreeGrafter"/>
</dbReference>
<protein>
    <recommendedName>
        <fullName evidence="3 12">Thymidylate kinase</fullName>
        <ecNumber evidence="2 12">2.7.4.9</ecNumber>
    </recommendedName>
    <alternativeName>
        <fullName evidence="9 12">dTMP kinase</fullName>
    </alternativeName>
</protein>
<dbReference type="GO" id="GO:0004798">
    <property type="term" value="F:dTMP kinase activity"/>
    <property type="evidence" value="ECO:0007669"/>
    <property type="project" value="UniProtKB-UniRule"/>
</dbReference>
<dbReference type="InterPro" id="IPR039430">
    <property type="entry name" value="Thymidylate_kin-like_dom"/>
</dbReference>
<dbReference type="STRING" id="370622.LA66_19070"/>
<evidence type="ECO:0000259" key="13">
    <source>
        <dbReference type="Pfam" id="PF02223"/>
    </source>
</evidence>
<dbReference type="Gene3D" id="3.40.50.300">
    <property type="entry name" value="P-loop containing nucleotide triphosphate hydrolases"/>
    <property type="match status" value="1"/>
</dbReference>
<dbReference type="EMBL" id="JRFJ01000007">
    <property type="protein sequence ID" value="KHJ53119.1"/>
    <property type="molecule type" value="Genomic_DNA"/>
</dbReference>
<dbReference type="RefSeq" id="WP_039195732.1">
    <property type="nucleotide sequence ID" value="NZ_JRFJ01000007.1"/>
</dbReference>
<evidence type="ECO:0000256" key="5">
    <source>
        <dbReference type="ARBA" id="ARBA00022727"/>
    </source>
</evidence>
<evidence type="ECO:0000256" key="9">
    <source>
        <dbReference type="ARBA" id="ARBA00029962"/>
    </source>
</evidence>
<dbReference type="GO" id="GO:0005524">
    <property type="term" value="F:ATP binding"/>
    <property type="evidence" value="ECO:0007669"/>
    <property type="project" value="UniProtKB-UniRule"/>
</dbReference>
<dbReference type="InterPro" id="IPR027417">
    <property type="entry name" value="P-loop_NTPase"/>
</dbReference>
<dbReference type="GO" id="GO:0006233">
    <property type="term" value="P:dTDP biosynthetic process"/>
    <property type="evidence" value="ECO:0007669"/>
    <property type="project" value="InterPro"/>
</dbReference>
<feature type="binding site" evidence="12">
    <location>
        <begin position="10"/>
        <end position="17"/>
    </location>
    <ligand>
        <name>ATP</name>
        <dbReference type="ChEBI" id="CHEBI:30616"/>
    </ligand>
</feature>
<keyword evidence="8 12" id="KW-0067">ATP-binding</keyword>
<proteinExistence type="inferred from homology"/>
<evidence type="ECO:0000313" key="14">
    <source>
        <dbReference type="EMBL" id="KHJ53119.1"/>
    </source>
</evidence>
<dbReference type="InterPro" id="IPR018094">
    <property type="entry name" value="Thymidylate_kinase"/>
</dbReference>
<keyword evidence="6 12" id="KW-0547">Nucleotide-binding</keyword>
<dbReference type="NCBIfam" id="TIGR00041">
    <property type="entry name" value="DTMP_kinase"/>
    <property type="match status" value="1"/>
</dbReference>
<dbReference type="PANTHER" id="PTHR10344:SF4">
    <property type="entry name" value="UMP-CMP KINASE 2, MITOCHONDRIAL"/>
    <property type="match status" value="1"/>
</dbReference>
<feature type="domain" description="Thymidylate kinase-like" evidence="13">
    <location>
        <begin position="8"/>
        <end position="198"/>
    </location>
</feature>
<evidence type="ECO:0000256" key="10">
    <source>
        <dbReference type="ARBA" id="ARBA00048743"/>
    </source>
</evidence>
<sequence>MAGLFITFEGGEGSGKSTQVARLAEALRKLGRTVVTTREPGGTTGADMIREMVLGGDAEAFGNDVEAALFAAARADHVDSVIAPALAGGADVICDRFHDSTRVYQGRGDNARYLEALEDAAMGDCRPAMTFILDLPAEEGLCRAAARRKTATADRFEAEASSLHEERRLAFLAIAAREPERCHIIDARRPVDIVADDILARVAERLGLTEA</sequence>
<keyword evidence="5 12" id="KW-0545">Nucleotide biosynthesis</keyword>
<dbReference type="GO" id="GO:0005829">
    <property type="term" value="C:cytosol"/>
    <property type="evidence" value="ECO:0007669"/>
    <property type="project" value="TreeGrafter"/>
</dbReference>
<dbReference type="SUPFAM" id="SSF52540">
    <property type="entry name" value="P-loop containing nucleoside triphosphate hydrolases"/>
    <property type="match status" value="1"/>
</dbReference>
<evidence type="ECO:0000256" key="7">
    <source>
        <dbReference type="ARBA" id="ARBA00022777"/>
    </source>
</evidence>
<dbReference type="EC" id="2.7.4.9" evidence="2 12"/>
<comment type="function">
    <text evidence="11 12">Phosphorylation of dTMP to form dTDP in both de novo and salvage pathways of dTTP synthesis.</text>
</comment>
<accession>A0A0B1PYG0</accession>
<dbReference type="OrthoDB" id="9774907at2"/>